<evidence type="ECO:0000256" key="1">
    <source>
        <dbReference type="ARBA" id="ARBA00004651"/>
    </source>
</evidence>
<dbReference type="PROSITE" id="PS50929">
    <property type="entry name" value="ABC_TM1F"/>
    <property type="match status" value="1"/>
</dbReference>
<dbReference type="Gene3D" id="3.40.50.300">
    <property type="entry name" value="P-loop containing nucleotide triphosphate hydrolases"/>
    <property type="match status" value="1"/>
</dbReference>
<proteinExistence type="predicted"/>
<dbReference type="SMART" id="SM00382">
    <property type="entry name" value="AAA"/>
    <property type="match status" value="1"/>
</dbReference>
<evidence type="ECO:0000256" key="2">
    <source>
        <dbReference type="ARBA" id="ARBA00022448"/>
    </source>
</evidence>
<dbReference type="PROSITE" id="PS00211">
    <property type="entry name" value="ABC_TRANSPORTER_1"/>
    <property type="match status" value="1"/>
</dbReference>
<dbReference type="InterPro" id="IPR003439">
    <property type="entry name" value="ABC_transporter-like_ATP-bd"/>
</dbReference>
<evidence type="ECO:0000256" key="10">
    <source>
        <dbReference type="SAM" id="Phobius"/>
    </source>
</evidence>
<dbReference type="GO" id="GO:0045454">
    <property type="term" value="P:cell redox homeostasis"/>
    <property type="evidence" value="ECO:0007669"/>
    <property type="project" value="InterPro"/>
</dbReference>
<evidence type="ECO:0000256" key="8">
    <source>
        <dbReference type="ARBA" id="ARBA00022989"/>
    </source>
</evidence>
<dbReference type="Pfam" id="PF00005">
    <property type="entry name" value="ABC_tran"/>
    <property type="match status" value="1"/>
</dbReference>
<evidence type="ECO:0000313" key="14">
    <source>
        <dbReference type="Proteomes" id="UP000323521"/>
    </source>
</evidence>
<evidence type="ECO:0000256" key="5">
    <source>
        <dbReference type="ARBA" id="ARBA00022741"/>
    </source>
</evidence>
<dbReference type="GO" id="GO:0016887">
    <property type="term" value="F:ATP hydrolysis activity"/>
    <property type="evidence" value="ECO:0007669"/>
    <property type="project" value="InterPro"/>
</dbReference>
<dbReference type="RefSeq" id="WP_148135852.1">
    <property type="nucleotide sequence ID" value="NZ_CP017634.1"/>
</dbReference>
<keyword evidence="7" id="KW-0067">ATP-binding</keyword>
<dbReference type="PANTHER" id="PTHR24221">
    <property type="entry name" value="ATP-BINDING CASSETTE SUB-FAMILY B"/>
    <property type="match status" value="1"/>
</dbReference>
<dbReference type="GO" id="GO:0034775">
    <property type="term" value="P:glutathione transmembrane transport"/>
    <property type="evidence" value="ECO:0007669"/>
    <property type="project" value="InterPro"/>
</dbReference>
<dbReference type="Proteomes" id="UP000323521">
    <property type="component" value="Chromosome"/>
</dbReference>
<comment type="subcellular location">
    <subcellularLocation>
        <location evidence="1">Cell membrane</location>
        <topology evidence="1">Multi-pass membrane protein</topology>
    </subcellularLocation>
</comment>
<dbReference type="InterPro" id="IPR039421">
    <property type="entry name" value="Type_1_exporter"/>
</dbReference>
<evidence type="ECO:0000313" key="13">
    <source>
        <dbReference type="EMBL" id="ATW26534.1"/>
    </source>
</evidence>
<feature type="domain" description="ABC transporter" evidence="11">
    <location>
        <begin position="335"/>
        <end position="543"/>
    </location>
</feature>
<feature type="transmembrane region" description="Helical" evidence="10">
    <location>
        <begin position="55"/>
        <end position="72"/>
    </location>
</feature>
<evidence type="ECO:0000259" key="11">
    <source>
        <dbReference type="PROSITE" id="PS50893"/>
    </source>
</evidence>
<keyword evidence="6" id="KW-0788">Thiol protease</keyword>
<keyword evidence="6" id="KW-0378">Hydrolase</keyword>
<dbReference type="FunFam" id="3.40.50.300:FF:000299">
    <property type="entry name" value="ABC transporter ATP-binding protein/permease"/>
    <property type="match status" value="1"/>
</dbReference>
<keyword evidence="6" id="KW-0645">Protease</keyword>
<keyword evidence="8 10" id="KW-1133">Transmembrane helix</keyword>
<reference evidence="13 14" key="1">
    <citation type="submission" date="2016-10" db="EMBL/GenBank/DDBJ databases">
        <title>Complete Genome Sequence of Peptococcaceae strain DCMF.</title>
        <authorList>
            <person name="Edwards R.J."/>
            <person name="Holland S.I."/>
            <person name="Deshpande N.P."/>
            <person name="Wong Y.K."/>
            <person name="Ertan H."/>
            <person name="Manefield M."/>
            <person name="Russell T.L."/>
            <person name="Lee M.J."/>
        </authorList>
    </citation>
    <scope>NUCLEOTIDE SEQUENCE [LARGE SCALE GENOMIC DNA]</scope>
    <source>
        <strain evidence="13 14">DCMF</strain>
    </source>
</reference>
<keyword evidence="5" id="KW-0547">Nucleotide-binding</keyword>
<dbReference type="Gene3D" id="1.20.1560.10">
    <property type="entry name" value="ABC transporter type 1, transmembrane domain"/>
    <property type="match status" value="1"/>
</dbReference>
<gene>
    <name evidence="13" type="ORF">DCMF_18850</name>
</gene>
<dbReference type="GO" id="GO:0008234">
    <property type="term" value="F:cysteine-type peptidase activity"/>
    <property type="evidence" value="ECO:0007669"/>
    <property type="project" value="UniProtKB-KW"/>
</dbReference>
<dbReference type="InterPro" id="IPR003593">
    <property type="entry name" value="AAA+_ATPase"/>
</dbReference>
<dbReference type="GO" id="GO:0140359">
    <property type="term" value="F:ABC-type transporter activity"/>
    <property type="evidence" value="ECO:0007669"/>
    <property type="project" value="InterPro"/>
</dbReference>
<name>A0A3G1KVP1_FORW1</name>
<dbReference type="SUPFAM" id="SSF52540">
    <property type="entry name" value="P-loop containing nucleoside triphosphate hydrolases"/>
    <property type="match status" value="1"/>
</dbReference>
<protein>
    <submittedName>
        <fullName evidence="13">Thiol reductant ABC exporter subunit CydC</fullName>
    </submittedName>
</protein>
<keyword evidence="9 10" id="KW-0472">Membrane</keyword>
<dbReference type="InterPro" id="IPR036640">
    <property type="entry name" value="ABC1_TM_sf"/>
</dbReference>
<feature type="transmembrane region" description="Helical" evidence="10">
    <location>
        <begin position="158"/>
        <end position="177"/>
    </location>
</feature>
<dbReference type="InterPro" id="IPR017871">
    <property type="entry name" value="ABC_transporter-like_CS"/>
</dbReference>
<dbReference type="Pfam" id="PF00664">
    <property type="entry name" value="ABC_membrane"/>
    <property type="match status" value="1"/>
</dbReference>
<feature type="transmembrane region" description="Helical" evidence="10">
    <location>
        <begin position="130"/>
        <end position="151"/>
    </location>
</feature>
<evidence type="ECO:0000256" key="3">
    <source>
        <dbReference type="ARBA" id="ARBA00022475"/>
    </source>
</evidence>
<keyword evidence="2" id="KW-0813">Transport</keyword>
<dbReference type="GO" id="GO:0005524">
    <property type="term" value="F:ATP binding"/>
    <property type="evidence" value="ECO:0007669"/>
    <property type="project" value="UniProtKB-KW"/>
</dbReference>
<dbReference type="NCBIfam" id="TIGR02868">
    <property type="entry name" value="CydC"/>
    <property type="match status" value="1"/>
</dbReference>
<evidence type="ECO:0000256" key="4">
    <source>
        <dbReference type="ARBA" id="ARBA00022692"/>
    </source>
</evidence>
<dbReference type="EMBL" id="CP017634">
    <property type="protein sequence ID" value="ATW26534.1"/>
    <property type="molecule type" value="Genomic_DNA"/>
</dbReference>
<evidence type="ECO:0000259" key="12">
    <source>
        <dbReference type="PROSITE" id="PS50929"/>
    </source>
</evidence>
<keyword evidence="3" id="KW-1003">Cell membrane</keyword>
<feature type="transmembrane region" description="Helical" evidence="10">
    <location>
        <begin position="21"/>
        <end position="43"/>
    </location>
</feature>
<keyword evidence="4 10" id="KW-0812">Transmembrane</keyword>
<dbReference type="CDD" id="cd18585">
    <property type="entry name" value="ABC_6TM_CydC"/>
    <property type="match status" value="1"/>
</dbReference>
<feature type="transmembrane region" description="Helical" evidence="10">
    <location>
        <begin position="93"/>
        <end position="110"/>
    </location>
</feature>
<dbReference type="GO" id="GO:0034040">
    <property type="term" value="F:ATPase-coupled lipid transmembrane transporter activity"/>
    <property type="evidence" value="ECO:0007669"/>
    <property type="project" value="TreeGrafter"/>
</dbReference>
<keyword evidence="14" id="KW-1185">Reference proteome</keyword>
<sequence length="543" mass="60009">MKDLARLLHLIAPYGKGMTGAALFSFCTVASNVGLLAASALLISRAALHPPVLDLMVLIVAVRFFGISRAVFRYAERYFSHDITFRILQKIRVWFYAAVEPLAPANLMGYRSGELLNRIVADVETLKEFYLRVLAPPLTAFFVLVATFAFVAWFDVKFGLVLVISFLGAGVVVPLLIKRLSRGVKKEAGEIRSALHAHLVDSIQGMREIAAFGQEEKHLKDTAQLGRTLVKLEGKTAGFSGISHGASLFVMNLSLWVVLVLAIPLVHSGRLDGTYLAMVALSILASFEAVLPLPFIYPHLEESLAAAGRLFQVIDTKPAGDPFSGSSLPPRDYSLQVENLRFRYTPEQPWVLDGLSFELPQGGRIAISGPSGAGKSTLVNLLLGFWDYQEGSIKLGGRELKDYRQEDLLRCYGVVTQQTHLFNTTVRENLALARPSAREEEMIRAAREARIHEFILTLPQGYETYIGEGGFKLSGGQRQRLAIARALLKDAPVLLLDEPTANLDAVTEQEVMEALYRLMEGKTVLMITHRPEILEKIDIYSSI</sequence>
<feature type="transmembrane region" description="Helical" evidence="10">
    <location>
        <begin position="275"/>
        <end position="297"/>
    </location>
</feature>
<accession>A0A3G1KVP1</accession>
<dbReference type="InterPro" id="IPR027417">
    <property type="entry name" value="P-loop_NTPase"/>
</dbReference>
<dbReference type="KEGG" id="fwa:DCMF_18850"/>
<dbReference type="PANTHER" id="PTHR24221:SF653">
    <property type="entry name" value="TRANSPORT ATP-BINDING PROTEIN CYDC"/>
    <property type="match status" value="1"/>
</dbReference>
<dbReference type="InterPro" id="IPR014223">
    <property type="entry name" value="ABC_CydC/D"/>
</dbReference>
<feature type="transmembrane region" description="Helical" evidence="10">
    <location>
        <begin position="242"/>
        <end position="263"/>
    </location>
</feature>
<evidence type="ECO:0000256" key="6">
    <source>
        <dbReference type="ARBA" id="ARBA00022807"/>
    </source>
</evidence>
<evidence type="ECO:0000256" key="7">
    <source>
        <dbReference type="ARBA" id="ARBA00022840"/>
    </source>
</evidence>
<feature type="domain" description="ABC transmembrane type-1" evidence="12">
    <location>
        <begin position="20"/>
        <end position="302"/>
    </location>
</feature>
<dbReference type="AlphaFoldDB" id="A0A3G1KVP1"/>
<dbReference type="InterPro" id="IPR011527">
    <property type="entry name" value="ABC1_TM_dom"/>
</dbReference>
<organism evidence="13 14">
    <name type="scientific">Formimonas warabiya</name>
    <dbReference type="NCBI Taxonomy" id="1761012"/>
    <lineage>
        <taxon>Bacteria</taxon>
        <taxon>Bacillati</taxon>
        <taxon>Bacillota</taxon>
        <taxon>Clostridia</taxon>
        <taxon>Eubacteriales</taxon>
        <taxon>Peptococcaceae</taxon>
        <taxon>Candidatus Formimonas</taxon>
    </lineage>
</organism>
<dbReference type="SUPFAM" id="SSF90123">
    <property type="entry name" value="ABC transporter transmembrane region"/>
    <property type="match status" value="1"/>
</dbReference>
<dbReference type="GO" id="GO:0005886">
    <property type="term" value="C:plasma membrane"/>
    <property type="evidence" value="ECO:0007669"/>
    <property type="project" value="UniProtKB-SubCell"/>
</dbReference>
<dbReference type="PROSITE" id="PS50893">
    <property type="entry name" value="ABC_TRANSPORTER_2"/>
    <property type="match status" value="1"/>
</dbReference>
<dbReference type="OrthoDB" id="9771903at2"/>
<evidence type="ECO:0000256" key="9">
    <source>
        <dbReference type="ARBA" id="ARBA00023136"/>
    </source>
</evidence>